<name>A0A1I0VLI8_9PSEU</name>
<protein>
    <submittedName>
        <fullName evidence="2">Uncharacterized conserved protein YloU, alkaline shock protein (Asp23) family</fullName>
    </submittedName>
</protein>
<dbReference type="STRING" id="490629.SAMN05216266_101328"/>
<evidence type="ECO:0000313" key="3">
    <source>
        <dbReference type="Proteomes" id="UP000243799"/>
    </source>
</evidence>
<dbReference type="EMBL" id="FOKG01000001">
    <property type="protein sequence ID" value="SFA77078.1"/>
    <property type="molecule type" value="Genomic_DNA"/>
</dbReference>
<proteinExistence type="predicted"/>
<reference evidence="3" key="1">
    <citation type="submission" date="2016-10" db="EMBL/GenBank/DDBJ databases">
        <authorList>
            <person name="Varghese N."/>
            <person name="Submissions S."/>
        </authorList>
    </citation>
    <scope>NUCLEOTIDE SEQUENCE [LARGE SCALE GENOMIC DNA]</scope>
    <source>
        <strain evidence="3">CGMCC 4.3568</strain>
    </source>
</reference>
<dbReference type="Proteomes" id="UP000243799">
    <property type="component" value="Unassembled WGS sequence"/>
</dbReference>
<feature type="region of interest" description="Disordered" evidence="1">
    <location>
        <begin position="1"/>
        <end position="34"/>
    </location>
</feature>
<dbReference type="AlphaFoldDB" id="A0A1I0VLI8"/>
<evidence type="ECO:0000256" key="1">
    <source>
        <dbReference type="SAM" id="MobiDB-lite"/>
    </source>
</evidence>
<dbReference type="RefSeq" id="WP_245788071.1">
    <property type="nucleotide sequence ID" value="NZ_FOKG01000001.1"/>
</dbReference>
<accession>A0A1I0VLI8</accession>
<sequence length="126" mass="13511">MTTLDTVPETDRRAPSLSAGSGSDTDTDRGRTTVEERAVERIVAHAVSEVDGIAGSARASARLDGETTTLEVRLSVTYPASVTATTERAREHVVRRATELTGLRVSRVDIVVAGLRGPVVDNRRVR</sequence>
<gene>
    <name evidence="2" type="ORF">SAMN05216266_101328</name>
</gene>
<keyword evidence="3" id="KW-1185">Reference proteome</keyword>
<organism evidence="2 3">
    <name type="scientific">Amycolatopsis marina</name>
    <dbReference type="NCBI Taxonomy" id="490629"/>
    <lineage>
        <taxon>Bacteria</taxon>
        <taxon>Bacillati</taxon>
        <taxon>Actinomycetota</taxon>
        <taxon>Actinomycetes</taxon>
        <taxon>Pseudonocardiales</taxon>
        <taxon>Pseudonocardiaceae</taxon>
        <taxon>Amycolatopsis</taxon>
    </lineage>
</organism>
<evidence type="ECO:0000313" key="2">
    <source>
        <dbReference type="EMBL" id="SFA77078.1"/>
    </source>
</evidence>